<organism evidence="3 4">
    <name type="scientific">Gymnopus androsaceus JB14</name>
    <dbReference type="NCBI Taxonomy" id="1447944"/>
    <lineage>
        <taxon>Eukaryota</taxon>
        <taxon>Fungi</taxon>
        <taxon>Dikarya</taxon>
        <taxon>Basidiomycota</taxon>
        <taxon>Agaricomycotina</taxon>
        <taxon>Agaricomycetes</taxon>
        <taxon>Agaricomycetidae</taxon>
        <taxon>Agaricales</taxon>
        <taxon>Marasmiineae</taxon>
        <taxon>Omphalotaceae</taxon>
        <taxon>Gymnopus</taxon>
    </lineage>
</organism>
<dbReference type="GO" id="GO:0006606">
    <property type="term" value="P:protein import into nucleus"/>
    <property type="evidence" value="ECO:0007669"/>
    <property type="project" value="TreeGrafter"/>
</dbReference>
<keyword evidence="4" id="KW-1185">Reference proteome</keyword>
<dbReference type="OrthoDB" id="5529162at2759"/>
<gene>
    <name evidence="3" type="ORF">BT96DRAFT_834628</name>
</gene>
<proteinExistence type="predicted"/>
<dbReference type="AlphaFoldDB" id="A0A6A4GWA5"/>
<evidence type="ECO:0000259" key="2">
    <source>
        <dbReference type="Pfam" id="PF24312"/>
    </source>
</evidence>
<evidence type="ECO:0000259" key="1">
    <source>
        <dbReference type="Pfam" id="PF23664"/>
    </source>
</evidence>
<dbReference type="InterPro" id="IPR056544">
    <property type="entry name" value="Ig_POM152"/>
</dbReference>
<dbReference type="PANTHER" id="PTHR28206">
    <property type="entry name" value="NUCLEOPORIN POM152"/>
    <property type="match status" value="1"/>
</dbReference>
<dbReference type="GO" id="GO:0006999">
    <property type="term" value="P:nuclear pore organization"/>
    <property type="evidence" value="ECO:0007669"/>
    <property type="project" value="TreeGrafter"/>
</dbReference>
<dbReference type="GO" id="GO:0070762">
    <property type="term" value="C:nuclear pore transmembrane ring"/>
    <property type="evidence" value="ECO:0007669"/>
    <property type="project" value="TreeGrafter"/>
</dbReference>
<evidence type="ECO:0000313" key="4">
    <source>
        <dbReference type="Proteomes" id="UP000799118"/>
    </source>
</evidence>
<feature type="domain" description="Nucleoporin POM152 Ig-like" evidence="2">
    <location>
        <begin position="117"/>
        <end position="206"/>
    </location>
</feature>
<accession>A0A6A4GWA5</accession>
<protein>
    <submittedName>
        <fullName evidence="3">Uncharacterized protein</fullName>
    </submittedName>
</protein>
<reference evidence="3" key="1">
    <citation type="journal article" date="2019" name="Environ. Microbiol.">
        <title>Fungal ecological strategies reflected in gene transcription - a case study of two litter decomposers.</title>
        <authorList>
            <person name="Barbi F."/>
            <person name="Kohler A."/>
            <person name="Barry K."/>
            <person name="Baskaran P."/>
            <person name="Daum C."/>
            <person name="Fauchery L."/>
            <person name="Ihrmark K."/>
            <person name="Kuo A."/>
            <person name="LaButti K."/>
            <person name="Lipzen A."/>
            <person name="Morin E."/>
            <person name="Grigoriev I.V."/>
            <person name="Henrissat B."/>
            <person name="Lindahl B."/>
            <person name="Martin F."/>
        </authorList>
    </citation>
    <scope>NUCLEOTIDE SEQUENCE</scope>
    <source>
        <strain evidence="3">JB14</strain>
    </source>
</reference>
<dbReference type="Proteomes" id="UP000799118">
    <property type="component" value="Unassembled WGS sequence"/>
</dbReference>
<feature type="domain" description="Nucleoporin POM152 immunoglobulin-like" evidence="1">
    <location>
        <begin position="227"/>
        <end position="313"/>
    </location>
</feature>
<dbReference type="EMBL" id="ML769688">
    <property type="protein sequence ID" value="KAE9389610.1"/>
    <property type="molecule type" value="Genomic_DNA"/>
</dbReference>
<dbReference type="Pfam" id="PF24312">
    <property type="entry name" value="Ig-like_POM152"/>
    <property type="match status" value="1"/>
</dbReference>
<dbReference type="GO" id="GO:0017056">
    <property type="term" value="F:structural constituent of nuclear pore"/>
    <property type="evidence" value="ECO:0007669"/>
    <property type="project" value="InterPro"/>
</dbReference>
<dbReference type="Pfam" id="PF23664">
    <property type="entry name" value="Ig_Pom152"/>
    <property type="match status" value="1"/>
</dbReference>
<name>A0A6A4GWA5_9AGAR</name>
<dbReference type="InterPro" id="IPR037701">
    <property type="entry name" value="Pom152"/>
</dbReference>
<dbReference type="InterPro" id="IPR056541">
    <property type="entry name" value="Ig-like_POM152"/>
</dbReference>
<dbReference type="PANTHER" id="PTHR28206:SF1">
    <property type="entry name" value="NUCLEOPORIN POM152"/>
    <property type="match status" value="1"/>
</dbReference>
<evidence type="ECO:0000313" key="3">
    <source>
        <dbReference type="EMBL" id="KAE9389610.1"/>
    </source>
</evidence>
<sequence>MDISGVPPLQLRWSGTVDGRMEKFLVEGIEGGGHSQSHPFSDHCTQMVTTEGFARWAADAEQIQVPLTVSLNTPGSHIYALEEVMDAAGNMMLISGSIGSTPQNNHAVRSFTVLQCPSISFKHCIPEHPVALAIGSESALTVSTIEADVLDAPWEISLKYQPHLSDKGNKRFKPWRKTLSTPGSRRDLTVGANAPGEYIITGVKGKVNLLYLLVPSKANLCIIVVFCSGNTGVSATLVLHGTPPFQVYYQVKKDSEAPKETSKTFPTSRGQFTLQPEQSGHYTFTFTKISDANYQRVEIDGPSIDQIIHPPASADFVGVPKGLGRKKAMSSGEGKIIDVEVELRGSPPWNVELQIVGPQSSEILTFSNITSNRKKLEIPIPMAVDQKGGTFEIDLG</sequence>